<evidence type="ECO:0000313" key="2">
    <source>
        <dbReference type="EMBL" id="SEG76711.1"/>
    </source>
</evidence>
<name>A0A1H6CUG0_9ACTN</name>
<dbReference type="Proteomes" id="UP000236754">
    <property type="component" value="Unassembled WGS sequence"/>
</dbReference>
<evidence type="ECO:0000313" key="3">
    <source>
        <dbReference type="Proteomes" id="UP000236754"/>
    </source>
</evidence>
<reference evidence="2 3" key="1">
    <citation type="submission" date="2016-10" db="EMBL/GenBank/DDBJ databases">
        <authorList>
            <person name="de Groot N.N."/>
        </authorList>
    </citation>
    <scope>NUCLEOTIDE SEQUENCE [LARGE SCALE GENOMIC DNA]</scope>
    <source>
        <strain evidence="2 3">CGMCC 4.2023</strain>
    </source>
</reference>
<protein>
    <submittedName>
        <fullName evidence="2">SnoaL-like domain-containing protein</fullName>
    </submittedName>
</protein>
<feature type="domain" description="SnoaL-like" evidence="1">
    <location>
        <begin position="17"/>
        <end position="117"/>
    </location>
</feature>
<keyword evidence="3" id="KW-1185">Reference proteome</keyword>
<dbReference type="InterPro" id="IPR037401">
    <property type="entry name" value="SnoaL-like"/>
</dbReference>
<dbReference type="EMBL" id="FNVU01000010">
    <property type="protein sequence ID" value="SEG76711.1"/>
    <property type="molecule type" value="Genomic_DNA"/>
</dbReference>
<dbReference type="Pfam" id="PF12680">
    <property type="entry name" value="SnoaL_2"/>
    <property type="match status" value="1"/>
</dbReference>
<dbReference type="InterPro" id="IPR032710">
    <property type="entry name" value="NTF2-like_dom_sf"/>
</dbReference>
<gene>
    <name evidence="2" type="ORF">SAMN05216223_110122</name>
</gene>
<dbReference type="OrthoDB" id="8684708at2"/>
<dbReference type="AlphaFoldDB" id="A0A1H6CUG0"/>
<organism evidence="2 3">
    <name type="scientific">Actinacidiphila yanglinensis</name>
    <dbReference type="NCBI Taxonomy" id="310779"/>
    <lineage>
        <taxon>Bacteria</taxon>
        <taxon>Bacillati</taxon>
        <taxon>Actinomycetota</taxon>
        <taxon>Actinomycetes</taxon>
        <taxon>Kitasatosporales</taxon>
        <taxon>Streptomycetaceae</taxon>
        <taxon>Actinacidiphila</taxon>
    </lineage>
</organism>
<evidence type="ECO:0000259" key="1">
    <source>
        <dbReference type="Pfam" id="PF12680"/>
    </source>
</evidence>
<accession>A0A1H6CUG0</accession>
<proteinExistence type="predicted"/>
<sequence>MSSSTQSVSIEAFPVPVQAFFAAMNDHDADALVALFPEDGMVNDIQREFWGPGSIRRWVEKEITGVKVVAARITEAKEHYGDVIVSAAMDGEYDKTKVPDPLILTYYFTLSGDRIARLFISGNKPGY</sequence>
<dbReference type="SUPFAM" id="SSF54427">
    <property type="entry name" value="NTF2-like"/>
    <property type="match status" value="1"/>
</dbReference>
<dbReference type="Gene3D" id="3.10.450.50">
    <property type="match status" value="1"/>
</dbReference>
<dbReference type="RefSeq" id="WP_146088322.1">
    <property type="nucleotide sequence ID" value="NZ_FNVU01000010.1"/>
</dbReference>